<reference evidence="5 6" key="1">
    <citation type="submission" date="2024-06" db="EMBL/GenBank/DDBJ databases">
        <title>Genomic Encyclopedia of Type Strains, Phase IV (KMG-IV): sequencing the most valuable type-strain genomes for metagenomic binning, comparative biology and taxonomic classification.</title>
        <authorList>
            <person name="Goeker M."/>
        </authorList>
    </citation>
    <scope>NUCLEOTIDE SEQUENCE [LARGE SCALE GENOMIC DNA]</scope>
    <source>
        <strain evidence="5 6">DSM 105042</strain>
    </source>
</reference>
<protein>
    <submittedName>
        <fullName evidence="5">CRP-like cAMP-binding protein</fullName>
    </submittedName>
</protein>
<dbReference type="SUPFAM" id="SSF46785">
    <property type="entry name" value="Winged helix' DNA-binding domain"/>
    <property type="match status" value="1"/>
</dbReference>
<dbReference type="InterPro" id="IPR014710">
    <property type="entry name" value="RmlC-like_jellyroll"/>
</dbReference>
<dbReference type="Proteomes" id="UP001549031">
    <property type="component" value="Unassembled WGS sequence"/>
</dbReference>
<name>A0ABV2H1F8_9HYPH</name>
<keyword evidence="6" id="KW-1185">Reference proteome</keyword>
<evidence type="ECO:0000313" key="6">
    <source>
        <dbReference type="Proteomes" id="UP001549031"/>
    </source>
</evidence>
<dbReference type="Pfam" id="PF13545">
    <property type="entry name" value="HTH_Crp_2"/>
    <property type="match status" value="1"/>
</dbReference>
<dbReference type="InterPro" id="IPR012318">
    <property type="entry name" value="HTH_CRP"/>
</dbReference>
<dbReference type="Gene3D" id="2.60.120.10">
    <property type="entry name" value="Jelly Rolls"/>
    <property type="match status" value="1"/>
</dbReference>
<dbReference type="InterPro" id="IPR036390">
    <property type="entry name" value="WH_DNA-bd_sf"/>
</dbReference>
<dbReference type="SUPFAM" id="SSF51206">
    <property type="entry name" value="cAMP-binding domain-like"/>
    <property type="match status" value="1"/>
</dbReference>
<dbReference type="InterPro" id="IPR018490">
    <property type="entry name" value="cNMP-bd_dom_sf"/>
</dbReference>
<sequence length="235" mass="26511">MMQLSSYKNKLLARIPVAELAAVEPLLEAVDLPKGFTIALPKAAIEHIYFLEQGLGSIVSVSPEGQKAEAGMFGYEGFSPTPPAIGSSVSFHEVMMQAAGNGYRIRLEEFLALMPNCQAFWDLLHRYAHNLATQVSYTALTNAIHQIDERLGRWLLMCHDRLRQDQFLITHEYMALMLAVRRPSVTTSLHVLEGNQFIRSERGRVTIRNRKALEEFAQDSYGRPEAEYALLFPTQ</sequence>
<organism evidence="5 6">
    <name type="scientific">Pseudorhizobium tarimense</name>
    <dbReference type="NCBI Taxonomy" id="1079109"/>
    <lineage>
        <taxon>Bacteria</taxon>
        <taxon>Pseudomonadati</taxon>
        <taxon>Pseudomonadota</taxon>
        <taxon>Alphaproteobacteria</taxon>
        <taxon>Hyphomicrobiales</taxon>
        <taxon>Rhizobiaceae</taxon>
        <taxon>Rhizobium/Agrobacterium group</taxon>
        <taxon>Pseudorhizobium</taxon>
    </lineage>
</organism>
<keyword evidence="2" id="KW-0238">DNA-binding</keyword>
<dbReference type="EMBL" id="JBEPLJ010000001">
    <property type="protein sequence ID" value="MET3584365.1"/>
    <property type="molecule type" value="Genomic_DNA"/>
</dbReference>
<accession>A0ABV2H1F8</accession>
<gene>
    <name evidence="5" type="ORF">ABID21_000457</name>
</gene>
<dbReference type="RefSeq" id="WP_247242369.1">
    <property type="nucleotide sequence ID" value="NZ_JALJRA010000001.1"/>
</dbReference>
<keyword evidence="3" id="KW-0804">Transcription</keyword>
<keyword evidence="1" id="KW-0805">Transcription regulation</keyword>
<evidence type="ECO:0000313" key="5">
    <source>
        <dbReference type="EMBL" id="MET3584365.1"/>
    </source>
</evidence>
<evidence type="ECO:0000256" key="1">
    <source>
        <dbReference type="ARBA" id="ARBA00023015"/>
    </source>
</evidence>
<comment type="caution">
    <text evidence="5">The sequence shown here is derived from an EMBL/GenBank/DDBJ whole genome shotgun (WGS) entry which is preliminary data.</text>
</comment>
<feature type="domain" description="HTH crp-type" evidence="4">
    <location>
        <begin position="149"/>
        <end position="216"/>
    </location>
</feature>
<evidence type="ECO:0000256" key="3">
    <source>
        <dbReference type="ARBA" id="ARBA00023163"/>
    </source>
</evidence>
<evidence type="ECO:0000256" key="2">
    <source>
        <dbReference type="ARBA" id="ARBA00023125"/>
    </source>
</evidence>
<proteinExistence type="predicted"/>
<evidence type="ECO:0000259" key="4">
    <source>
        <dbReference type="Pfam" id="PF13545"/>
    </source>
</evidence>